<dbReference type="SUPFAM" id="SSF48371">
    <property type="entry name" value="ARM repeat"/>
    <property type="match status" value="1"/>
</dbReference>
<sequence>MATNEQMDWLSAIQERPVPNELIPVLKKLVVSSEGHLKILAQTVFSPEGISLSIRSAIFGALSRFLITNDNYDVSVIMKMAVGQLAILADTDCTLETVALFSDIMSACSSHHAVWDVVVPILRPSIVKLSSLMTLANANARPSNVAALIQLCKRLGVPFNHKEIMLGCSDARVVRTLAAMFPQEPDLPLLGRVAVIRVAVNKGNADIPEAITLGLAGLQDSCDGARKEAWALLVDSLKMAGKASVKLDSVQMANMGLAVIDELSDVQPLHLAECLALLDSLWRRGCAELLDPILDLPLAYRGKYAALTTILKTPFRPLDKIATETFVQSIRPALLDTTPASSLHVARFVGQLASVTDVAHRGWLVALFQMPIPPRIVQAAIRHSRIPVNTVIADLNTCPLQVGVVACSLSSLPAIDAAMTRVLHRGVSALDAETRHKALITVLTLQGSMTSDRIAVVLHGLRVLMECSGFTAPNRIREAVAALVRKVTPWTYGIARGSMGGETGIPITSDVDLAVMLTQAALDRLHPLNGLANQRAIACLLRCYYDTWPAARALIVQSWDSIVPALFCSVDAVREDLTYVLTLPDGPPHSIFTNSPMPLEAKLAALCASPEQADTDLYAGLLARRIIRLAQARIPVQITQIADKRTLMHMGAPIQIHWSVSVLPPVSTDCDVRYESFKSALSVLPAMVTRDKDDVSRIQATPGLIRVLTLLYNGYMSPEVKDKCVGTMSTIVWAMSGIVDSELTRPSDHDNDDDEYAGSVLYKKAWRCSRFATEFIVQLTEGHPTTELLDMFCAVLLKVRHIGAMKHTAQCLRRLVRNSKVSTEIHTRVNALVDLIQDGSPKLTLRRSSAGLPYLVTALLTADPLLAPAIVDRLVAIINAADPTRPGPAVHAMNVVNAIFLDGDLFKACASQLETVAVAATRALQVDQWRVKSGATQLFAHLTDRLVGKDLGTGQRASAATVFTRFPVLVDHCIDVLHKLAAKPATFGMVAVPCMHLITSVAVPVKPTMAASETSLRVFDAAWALLSHCSFHIRGLAVKICAKYSWVRPISARELAGEIRTCPEVNRAEALARLWATLYPTTAPPTTVATHHAVAAPLCIDTVDAPETPFGRSPVVPTTLSCAAQVAEYYRVAGVDFQQFGRLPLEHRLPFVTSLVMSGHVPDVLVILSDVASSSDPSAFLPALNDVCSALTLESLDHTQAADAAAYLAEIIIAVTFENPTAGSVLATTMNRLLQQPLDDDLLPRFRVATTLGRLQAQGKTFNRPTMALTQTQTMTCENATVVAQRMTMGDASIGMWLGVG</sequence>
<comment type="caution">
    <text evidence="3">The sequence shown here is derived from an EMBL/GenBank/DDBJ whole genome shotgun (WGS) entry which is preliminary data.</text>
</comment>
<dbReference type="OrthoDB" id="73997at2759"/>
<reference evidence="3" key="1">
    <citation type="submission" date="2021-05" db="EMBL/GenBank/DDBJ databases">
        <title>A free-living protist that lacks canonical eukaryotic 1 DNA replication and segregation systems.</title>
        <authorList>
            <person name="Salas-Leiva D.E."/>
            <person name="Tromer E.C."/>
            <person name="Curtis B.A."/>
            <person name="Jerlstrom-Hultqvist J."/>
            <person name="Kolisko M."/>
            <person name="Yi Z."/>
            <person name="Salas-Leiva J.S."/>
            <person name="Gallot-Lavallee L."/>
            <person name="Kops G.J.P.L."/>
            <person name="Archibald J.M."/>
            <person name="Simpson A.G.B."/>
            <person name="Roger A.J."/>
        </authorList>
    </citation>
    <scope>NUCLEOTIDE SEQUENCE</scope>
    <source>
        <strain evidence="3">BICM</strain>
    </source>
</reference>
<keyword evidence="4" id="KW-1185">Reference proteome</keyword>
<evidence type="ECO:0000313" key="3">
    <source>
        <dbReference type="EMBL" id="KAG9395510.1"/>
    </source>
</evidence>
<dbReference type="PANTHER" id="PTHR14387">
    <property type="entry name" value="THADA/DEATH RECEPTOR INTERACTING PROTEIN"/>
    <property type="match status" value="1"/>
</dbReference>
<dbReference type="GO" id="GO:0005829">
    <property type="term" value="C:cytosol"/>
    <property type="evidence" value="ECO:0007669"/>
    <property type="project" value="TreeGrafter"/>
</dbReference>
<evidence type="ECO:0000256" key="1">
    <source>
        <dbReference type="ARBA" id="ARBA00010409"/>
    </source>
</evidence>
<protein>
    <submittedName>
        <fullName evidence="3">Putative death-receptor fusion protein (DUF2428)</fullName>
    </submittedName>
</protein>
<name>A0A8J6AYG5_9EUKA</name>
<comment type="similarity">
    <text evidence="1">Belongs to the THADA family.</text>
</comment>
<proteinExistence type="inferred from homology"/>
<feature type="domain" description="DUF2428" evidence="2">
    <location>
        <begin position="786"/>
        <end position="929"/>
    </location>
</feature>
<dbReference type="Pfam" id="PF10350">
    <property type="entry name" value="DUF2428"/>
    <property type="match status" value="1"/>
</dbReference>
<dbReference type="GO" id="GO:0030488">
    <property type="term" value="P:tRNA methylation"/>
    <property type="evidence" value="ECO:0007669"/>
    <property type="project" value="TreeGrafter"/>
</dbReference>
<evidence type="ECO:0000259" key="2">
    <source>
        <dbReference type="Pfam" id="PF10350"/>
    </source>
</evidence>
<dbReference type="Proteomes" id="UP000717585">
    <property type="component" value="Unassembled WGS sequence"/>
</dbReference>
<evidence type="ECO:0000313" key="4">
    <source>
        <dbReference type="Proteomes" id="UP000717585"/>
    </source>
</evidence>
<accession>A0A8J6AYG5</accession>
<gene>
    <name evidence="3" type="ORF">J8273_3086</name>
</gene>
<organism evidence="3 4">
    <name type="scientific">Carpediemonas membranifera</name>
    <dbReference type="NCBI Taxonomy" id="201153"/>
    <lineage>
        <taxon>Eukaryota</taxon>
        <taxon>Metamonada</taxon>
        <taxon>Carpediemonas-like organisms</taxon>
        <taxon>Carpediemonas</taxon>
    </lineage>
</organism>
<dbReference type="InterPro" id="IPR051954">
    <property type="entry name" value="tRNA_methyltransferase_THADA"/>
</dbReference>
<dbReference type="PANTHER" id="PTHR14387:SF0">
    <property type="entry name" value="DUF2428 DOMAIN-CONTAINING PROTEIN"/>
    <property type="match status" value="1"/>
</dbReference>
<dbReference type="InterPro" id="IPR019442">
    <property type="entry name" value="THADA/TRM732_DUF2428"/>
</dbReference>
<dbReference type="InterPro" id="IPR016024">
    <property type="entry name" value="ARM-type_fold"/>
</dbReference>
<dbReference type="EMBL" id="JAHDYR010000011">
    <property type="protein sequence ID" value="KAG9395510.1"/>
    <property type="molecule type" value="Genomic_DNA"/>
</dbReference>